<feature type="domain" description="Transcription elongation factor GreA/GreB C-terminal" evidence="7">
    <location>
        <begin position="95"/>
        <end position="167"/>
    </location>
</feature>
<dbReference type="EMBL" id="MFQN01000028">
    <property type="protein sequence ID" value="OGH74102.1"/>
    <property type="molecule type" value="Genomic_DNA"/>
</dbReference>
<dbReference type="AlphaFoldDB" id="A0A1F6MR38"/>
<dbReference type="Proteomes" id="UP000178347">
    <property type="component" value="Unassembled WGS sequence"/>
</dbReference>
<dbReference type="GO" id="GO:0003677">
    <property type="term" value="F:DNA binding"/>
    <property type="evidence" value="ECO:0007669"/>
    <property type="project" value="UniProtKB-KW"/>
</dbReference>
<feature type="domain" description="Transcription elongation factor GreA/GreB N-terminal" evidence="8">
    <location>
        <begin position="20"/>
        <end position="88"/>
    </location>
</feature>
<comment type="caution">
    <text evidence="9">The sequence shown here is derived from an EMBL/GenBank/DDBJ whole genome shotgun (WGS) entry which is preliminary data.</text>
</comment>
<evidence type="ECO:0000256" key="5">
    <source>
        <dbReference type="ARBA" id="ARBA00023163"/>
    </source>
</evidence>
<evidence type="ECO:0000313" key="10">
    <source>
        <dbReference type="Proteomes" id="UP000178347"/>
    </source>
</evidence>
<comment type="similarity">
    <text evidence="1">Belongs to the GreA/GreB family.</text>
</comment>
<keyword evidence="4" id="KW-0238">DNA-binding</keyword>
<dbReference type="Pfam" id="PF03449">
    <property type="entry name" value="GreA_GreB_N"/>
    <property type="match status" value="1"/>
</dbReference>
<dbReference type="InterPro" id="IPR036953">
    <property type="entry name" value="GreA/GreB_C_sf"/>
</dbReference>
<evidence type="ECO:0000256" key="4">
    <source>
        <dbReference type="ARBA" id="ARBA00023125"/>
    </source>
</evidence>
<dbReference type="Gene3D" id="1.10.287.180">
    <property type="entry name" value="Transcription elongation factor, GreA/GreB, N-terminal domain"/>
    <property type="match status" value="1"/>
</dbReference>
<organism evidence="9 10">
    <name type="scientific">Candidatus Magasanikbacteria bacterium RIFCSPLOWO2_12_FULL_43_12</name>
    <dbReference type="NCBI Taxonomy" id="1798692"/>
    <lineage>
        <taxon>Bacteria</taxon>
        <taxon>Candidatus Magasanikiibacteriota</taxon>
    </lineage>
</organism>
<dbReference type="STRING" id="1798692.A3G00_05015"/>
<gene>
    <name evidence="9" type="ORF">A3G00_05015</name>
</gene>
<evidence type="ECO:0000259" key="8">
    <source>
        <dbReference type="Pfam" id="PF03449"/>
    </source>
</evidence>
<name>A0A1F6MR38_9BACT</name>
<dbReference type="PANTHER" id="PTHR30437:SF4">
    <property type="entry name" value="TRANSCRIPTION ELONGATION FACTOR GREA"/>
    <property type="match status" value="1"/>
</dbReference>
<dbReference type="FunFam" id="1.10.287.180:FF:000001">
    <property type="entry name" value="Transcription elongation factor GreA"/>
    <property type="match status" value="1"/>
</dbReference>
<dbReference type="PANTHER" id="PTHR30437">
    <property type="entry name" value="TRANSCRIPTION ELONGATION FACTOR GREA"/>
    <property type="match status" value="1"/>
</dbReference>
<dbReference type="InterPro" id="IPR036805">
    <property type="entry name" value="Tscrpt_elong_fac_GreA/B_N_sf"/>
</dbReference>
<sequence>MQIPYRKPGKFSQTKLDPFLTKDKFDELKYKLEKLKNISRPRAAEEVKRLAELGDFSENVEYQMAKGRLRGINEKILILENQLRQAVIIEPQSKNGAVQIGSTVTVTNGGKEKTYQILGSSETNPGKDIISHNSPLGAALIGHKVGEKIKIKLADKKEVEYKIIEIK</sequence>
<dbReference type="Pfam" id="PF01272">
    <property type="entry name" value="GreA_GreB"/>
    <property type="match status" value="1"/>
</dbReference>
<dbReference type="GO" id="GO:0070063">
    <property type="term" value="F:RNA polymerase binding"/>
    <property type="evidence" value="ECO:0007669"/>
    <property type="project" value="InterPro"/>
</dbReference>
<dbReference type="SUPFAM" id="SSF46557">
    <property type="entry name" value="GreA transcript cleavage protein, N-terminal domain"/>
    <property type="match status" value="1"/>
</dbReference>
<evidence type="ECO:0000259" key="7">
    <source>
        <dbReference type="Pfam" id="PF01272"/>
    </source>
</evidence>
<dbReference type="SUPFAM" id="SSF54534">
    <property type="entry name" value="FKBP-like"/>
    <property type="match status" value="1"/>
</dbReference>
<evidence type="ECO:0000313" key="9">
    <source>
        <dbReference type="EMBL" id="OGH74102.1"/>
    </source>
</evidence>
<dbReference type="Gene3D" id="3.10.50.30">
    <property type="entry name" value="Transcription elongation factor, GreA/GreB, C-terminal domain"/>
    <property type="match status" value="1"/>
</dbReference>
<evidence type="ECO:0000256" key="6">
    <source>
        <dbReference type="ARBA" id="ARBA00030776"/>
    </source>
</evidence>
<proteinExistence type="inferred from homology"/>
<dbReference type="GO" id="GO:0006354">
    <property type="term" value="P:DNA-templated transcription elongation"/>
    <property type="evidence" value="ECO:0007669"/>
    <property type="project" value="TreeGrafter"/>
</dbReference>
<accession>A0A1F6MR38</accession>
<evidence type="ECO:0000256" key="2">
    <source>
        <dbReference type="ARBA" id="ARBA00013729"/>
    </source>
</evidence>
<protein>
    <recommendedName>
        <fullName evidence="2">Transcription elongation factor GreA</fullName>
    </recommendedName>
    <alternativeName>
        <fullName evidence="6">Transcript cleavage factor GreA</fullName>
    </alternativeName>
</protein>
<dbReference type="InterPro" id="IPR018151">
    <property type="entry name" value="TF_GreA/GreB_CS"/>
</dbReference>
<dbReference type="InterPro" id="IPR023459">
    <property type="entry name" value="Tscrpt_elong_fac_GreA/B_fam"/>
</dbReference>
<dbReference type="PIRSF" id="PIRSF006092">
    <property type="entry name" value="GreA_GreB"/>
    <property type="match status" value="1"/>
</dbReference>
<keyword evidence="5" id="KW-0804">Transcription</keyword>
<dbReference type="InterPro" id="IPR001437">
    <property type="entry name" value="Tscrpt_elong_fac_GreA/B_C"/>
</dbReference>
<dbReference type="InterPro" id="IPR022691">
    <property type="entry name" value="Tscrpt_elong_fac_GreA/B_N"/>
</dbReference>
<dbReference type="PROSITE" id="PS00830">
    <property type="entry name" value="GREAB_2"/>
    <property type="match status" value="1"/>
</dbReference>
<evidence type="ECO:0000256" key="3">
    <source>
        <dbReference type="ARBA" id="ARBA00023015"/>
    </source>
</evidence>
<dbReference type="GO" id="GO:0032784">
    <property type="term" value="P:regulation of DNA-templated transcription elongation"/>
    <property type="evidence" value="ECO:0007669"/>
    <property type="project" value="InterPro"/>
</dbReference>
<reference evidence="9 10" key="1">
    <citation type="journal article" date="2016" name="Nat. Commun.">
        <title>Thousands of microbial genomes shed light on interconnected biogeochemical processes in an aquifer system.</title>
        <authorList>
            <person name="Anantharaman K."/>
            <person name="Brown C.T."/>
            <person name="Hug L.A."/>
            <person name="Sharon I."/>
            <person name="Castelle C.J."/>
            <person name="Probst A.J."/>
            <person name="Thomas B.C."/>
            <person name="Singh A."/>
            <person name="Wilkins M.J."/>
            <person name="Karaoz U."/>
            <person name="Brodie E.L."/>
            <person name="Williams K.H."/>
            <person name="Hubbard S.S."/>
            <person name="Banfield J.F."/>
        </authorList>
    </citation>
    <scope>NUCLEOTIDE SEQUENCE [LARGE SCALE GENOMIC DNA]</scope>
</reference>
<evidence type="ECO:0000256" key="1">
    <source>
        <dbReference type="ARBA" id="ARBA00008213"/>
    </source>
</evidence>
<keyword evidence="3" id="KW-0805">Transcription regulation</keyword>